<evidence type="ECO:0000256" key="1">
    <source>
        <dbReference type="SAM" id="Coils"/>
    </source>
</evidence>
<dbReference type="Pfam" id="PF26002">
    <property type="entry name" value="Beta-barrel_AprE"/>
    <property type="match status" value="1"/>
</dbReference>
<evidence type="ECO:0000259" key="3">
    <source>
        <dbReference type="Pfam" id="PF26002"/>
    </source>
</evidence>
<sequence length="428" mass="46617">MPDTTENDALFQAAIRPLRMSAIVIVLLLLVVGIWSVTAHLATTIRANGTLVSANQGVDIQHPYGGAILQADAILHHGVKTGQKLYVLDVSKQRENLQQIETQTAQIIEENAVLQLFLSDDPSGASSVMSGALYARYKARFDQVNHQVAQSEISAGSAVQQRISTQNEIAALEQQLEVAIAQERQRLLLTNKGLATQSQSDELRKQVLAIRANIHSKQTELIALEEKIETAQYQVQQLRQNFRIELLTQLTSNQARLPELTRGAITLRHEIAQAEITAPVDGFLVEVNYQSSGMFIGRGQTIAKIAQPLDSPVVRLIIPTQAIEQTYVGMLGTLTISSLPQRNLSKISAELVSISPDALKDETGATLGYSATAQINDQELQAALASVGTPLNLSADMPVSLALEGRQTTFYDYIAAPFFKIFSGALQD</sequence>
<evidence type="ECO:0000313" key="4">
    <source>
        <dbReference type="EMBL" id="GLQ33764.1"/>
    </source>
</evidence>
<keyword evidence="2" id="KW-0472">Membrane</keyword>
<keyword evidence="2" id="KW-1133">Transmembrane helix</keyword>
<evidence type="ECO:0000313" key="5">
    <source>
        <dbReference type="Proteomes" id="UP001156694"/>
    </source>
</evidence>
<evidence type="ECO:0000256" key="2">
    <source>
        <dbReference type="SAM" id="Phobius"/>
    </source>
</evidence>
<organism evidence="4 5">
    <name type="scientific">Amylibacter marinus</name>
    <dbReference type="NCBI Taxonomy" id="1475483"/>
    <lineage>
        <taxon>Bacteria</taxon>
        <taxon>Pseudomonadati</taxon>
        <taxon>Pseudomonadota</taxon>
        <taxon>Alphaproteobacteria</taxon>
        <taxon>Rhodobacterales</taxon>
        <taxon>Paracoccaceae</taxon>
        <taxon>Amylibacter</taxon>
    </lineage>
</organism>
<name>A0ABQ5VR85_9RHOB</name>
<feature type="transmembrane region" description="Helical" evidence="2">
    <location>
        <begin position="21"/>
        <end position="42"/>
    </location>
</feature>
<comment type="caution">
    <text evidence="4">The sequence shown here is derived from an EMBL/GenBank/DDBJ whole genome shotgun (WGS) entry which is preliminary data.</text>
</comment>
<reference evidence="5" key="1">
    <citation type="journal article" date="2019" name="Int. J. Syst. Evol. Microbiol.">
        <title>The Global Catalogue of Microorganisms (GCM) 10K type strain sequencing project: providing services to taxonomists for standard genome sequencing and annotation.</title>
        <authorList>
            <consortium name="The Broad Institute Genomics Platform"/>
            <consortium name="The Broad Institute Genome Sequencing Center for Infectious Disease"/>
            <person name="Wu L."/>
            <person name="Ma J."/>
        </authorList>
    </citation>
    <scope>NUCLEOTIDE SEQUENCE [LARGE SCALE GENOMIC DNA]</scope>
    <source>
        <strain evidence="5">NBRC 110140</strain>
    </source>
</reference>
<protein>
    <submittedName>
        <fullName evidence="4">HlyD family type I secretion periplasmic adaptor subunit</fullName>
    </submittedName>
</protein>
<feature type="coiled-coil region" evidence="1">
    <location>
        <begin position="214"/>
        <end position="241"/>
    </location>
</feature>
<proteinExistence type="predicted"/>
<dbReference type="PANTHER" id="PTHR30386:SF17">
    <property type="entry name" value="ALKALINE PROTEASE SECRETION PROTEIN APRE"/>
    <property type="match status" value="1"/>
</dbReference>
<dbReference type="RefSeq" id="WP_284374974.1">
    <property type="nucleotide sequence ID" value="NZ_BSNN01000001.1"/>
</dbReference>
<keyword evidence="1" id="KW-0175">Coiled coil</keyword>
<keyword evidence="5" id="KW-1185">Reference proteome</keyword>
<dbReference type="InterPro" id="IPR058982">
    <property type="entry name" value="Beta-barrel_AprE"/>
</dbReference>
<dbReference type="EMBL" id="BSNN01000001">
    <property type="protein sequence ID" value="GLQ33764.1"/>
    <property type="molecule type" value="Genomic_DNA"/>
</dbReference>
<dbReference type="InterPro" id="IPR050739">
    <property type="entry name" value="MFP"/>
</dbReference>
<gene>
    <name evidence="4" type="ORF">GCM10007939_00470</name>
</gene>
<feature type="domain" description="AprE-like beta-barrel" evidence="3">
    <location>
        <begin position="313"/>
        <end position="401"/>
    </location>
</feature>
<accession>A0ABQ5VR85</accession>
<dbReference type="Proteomes" id="UP001156694">
    <property type="component" value="Unassembled WGS sequence"/>
</dbReference>
<keyword evidence="2" id="KW-0812">Transmembrane</keyword>
<dbReference type="PANTHER" id="PTHR30386">
    <property type="entry name" value="MEMBRANE FUSION SUBUNIT OF EMRAB-TOLC MULTIDRUG EFFLUX PUMP"/>
    <property type="match status" value="1"/>
</dbReference>